<dbReference type="PANTHER" id="PTHR33393">
    <property type="entry name" value="POLYGLUTAMINE SYNTHESIS ACCESSORY PROTEIN RV0574C-RELATED"/>
    <property type="match status" value="1"/>
</dbReference>
<dbReference type="Gene3D" id="3.60.21.10">
    <property type="match status" value="1"/>
</dbReference>
<reference evidence="3" key="1">
    <citation type="journal article" date="2014" name="Front. Microbiol.">
        <title>High frequency of phylogenetically diverse reductive dehalogenase-homologous genes in deep subseafloor sedimentary metagenomes.</title>
        <authorList>
            <person name="Kawai M."/>
            <person name="Futagami T."/>
            <person name="Toyoda A."/>
            <person name="Takaki Y."/>
            <person name="Nishi S."/>
            <person name="Hori S."/>
            <person name="Arai W."/>
            <person name="Tsubouchi T."/>
            <person name="Morono Y."/>
            <person name="Uchiyama I."/>
            <person name="Ito T."/>
            <person name="Fujiyama A."/>
            <person name="Inagaki F."/>
            <person name="Takami H."/>
        </authorList>
    </citation>
    <scope>NUCLEOTIDE SEQUENCE</scope>
    <source>
        <strain evidence="3">Expedition CK06-06</strain>
    </source>
</reference>
<dbReference type="PANTHER" id="PTHR33393:SF13">
    <property type="entry name" value="PGA BIOSYNTHESIS PROTEIN CAPA"/>
    <property type="match status" value="1"/>
</dbReference>
<dbReference type="InterPro" id="IPR052169">
    <property type="entry name" value="CW_Biosynth-Accessory"/>
</dbReference>
<dbReference type="Pfam" id="PF09587">
    <property type="entry name" value="PGA_cap"/>
    <property type="match status" value="1"/>
</dbReference>
<dbReference type="InterPro" id="IPR019079">
    <property type="entry name" value="Capsule_synth_CapA"/>
</dbReference>
<dbReference type="AlphaFoldDB" id="X0Z4Q9"/>
<dbReference type="SMART" id="SM00854">
    <property type="entry name" value="PGA_cap"/>
    <property type="match status" value="1"/>
</dbReference>
<gene>
    <name evidence="3" type="ORF">S01H4_00616</name>
</gene>
<sequence>MRTLKFISVFLFILILLLVFGCQKEVIIEVPEEKSEETSEKLSETKPSPTPISIYIDEDAPLFLKQAFKKVIDAQPNNFILISKIDNAELKISVKKEIEDIEFYTEIYTQILVPVVPFYTYADNINWNDIKLYWQGETGALDYLTNNKSTPTLLISNDTLTSLTNLLGPPAENIPINILSIKEILELSWKDQNIWSIIPFEELNKRLKVLKLDNIDIFVKKLDISSYPLTINYWISGDEEGIEKFKIALSNYLNKSRDVNNLTTLNMTGVTAMVRGTANRMEKKGILYPGEKIAEILKNADLTHISNEIPFVENCQGRTSKESIEKLIFCSEPEYIELLKYVGVDIIELTGNHMNDFGHEAMLYTLSLYEKEKVPYYAGGKNREEAQFPLLMESNGNKIAFIGCNYWGPAYVWATDENPGAAKCGYEYMCSEIERLKKDGYNVIMTFQYVEHYDYNPTDQQIIDFRRMADSGADIVSGSQSHHPMAVEINNDSFINYGLGNLFFDQMFNLGVRQGIIAQHIFYKGEHISTKLITTMLEDYSQPRLTNQEERQQLLKSIFSASKRLEKISSQE</sequence>
<organism evidence="3">
    <name type="scientific">marine sediment metagenome</name>
    <dbReference type="NCBI Taxonomy" id="412755"/>
    <lineage>
        <taxon>unclassified sequences</taxon>
        <taxon>metagenomes</taxon>
        <taxon>ecological metagenomes</taxon>
    </lineage>
</organism>
<dbReference type="EMBL" id="BART01000090">
    <property type="protein sequence ID" value="GAG64009.1"/>
    <property type="molecule type" value="Genomic_DNA"/>
</dbReference>
<feature type="domain" description="Capsule synthesis protein CapA" evidence="2">
    <location>
        <begin position="264"/>
        <end position="506"/>
    </location>
</feature>
<evidence type="ECO:0000313" key="3">
    <source>
        <dbReference type="EMBL" id="GAG64009.1"/>
    </source>
</evidence>
<comment type="caution">
    <text evidence="3">The sequence shown here is derived from an EMBL/GenBank/DDBJ whole genome shotgun (WGS) entry which is preliminary data.</text>
</comment>
<accession>X0Z4Q9</accession>
<proteinExistence type="inferred from homology"/>
<name>X0Z4Q9_9ZZZZ</name>
<protein>
    <recommendedName>
        <fullName evidence="2">Capsule synthesis protein CapA domain-containing protein</fullName>
    </recommendedName>
</protein>
<comment type="similarity">
    <text evidence="1">Belongs to the CapA family.</text>
</comment>
<evidence type="ECO:0000256" key="1">
    <source>
        <dbReference type="ARBA" id="ARBA00005662"/>
    </source>
</evidence>
<dbReference type="SUPFAM" id="SSF56300">
    <property type="entry name" value="Metallo-dependent phosphatases"/>
    <property type="match status" value="1"/>
</dbReference>
<dbReference type="InterPro" id="IPR029052">
    <property type="entry name" value="Metallo-depent_PP-like"/>
</dbReference>
<evidence type="ECO:0000259" key="2">
    <source>
        <dbReference type="SMART" id="SM00854"/>
    </source>
</evidence>
<dbReference type="PROSITE" id="PS51257">
    <property type="entry name" value="PROKAR_LIPOPROTEIN"/>
    <property type="match status" value="1"/>
</dbReference>